<name>A0A3M0A905_9GAMM</name>
<dbReference type="EMBL" id="REFJ01000002">
    <property type="protein sequence ID" value="RMA81350.1"/>
    <property type="molecule type" value="Genomic_DNA"/>
</dbReference>
<dbReference type="Gene3D" id="3.40.50.880">
    <property type="match status" value="1"/>
</dbReference>
<evidence type="ECO:0000256" key="4">
    <source>
        <dbReference type="ARBA" id="ARBA00060634"/>
    </source>
</evidence>
<gene>
    <name evidence="6" type="ORF">DFR27_1167</name>
</gene>
<dbReference type="GO" id="GO:0005829">
    <property type="term" value="C:cytosol"/>
    <property type="evidence" value="ECO:0007669"/>
    <property type="project" value="TreeGrafter"/>
</dbReference>
<evidence type="ECO:0000256" key="5">
    <source>
        <dbReference type="ARBA" id="ARBA00066788"/>
    </source>
</evidence>
<dbReference type="CDD" id="cd01745">
    <property type="entry name" value="GATase1_2"/>
    <property type="match status" value="1"/>
</dbReference>
<comment type="function">
    <text evidence="3">Involved in the breakdown of putrescine via hydrolysis of the gamma-glutamyl linkage of gamma-glutamyl-gamma-aminobutyrate.</text>
</comment>
<evidence type="ECO:0000313" key="6">
    <source>
        <dbReference type="EMBL" id="RMA81350.1"/>
    </source>
</evidence>
<protein>
    <recommendedName>
        <fullName evidence="5">gamma-glutamyl-gamma-aminobutyrate hydrolase</fullName>
        <ecNumber evidence="5">3.5.1.94</ecNumber>
    </recommendedName>
</protein>
<dbReference type="InterPro" id="IPR029062">
    <property type="entry name" value="Class_I_gatase-like"/>
</dbReference>
<dbReference type="AlphaFoldDB" id="A0A3M0A905"/>
<accession>A0A3M0A905</accession>
<comment type="caution">
    <text evidence="6">The sequence shown here is derived from an EMBL/GenBank/DDBJ whole genome shotgun (WGS) entry which is preliminary data.</text>
</comment>
<keyword evidence="6" id="KW-0378">Hydrolase</keyword>
<dbReference type="PANTHER" id="PTHR43235">
    <property type="entry name" value="GLUTAMINE AMIDOTRANSFERASE PB2B2.05-RELATED"/>
    <property type="match status" value="1"/>
</dbReference>
<comment type="pathway">
    <text evidence="4">Amine and polyamine degradation; putrescine degradation; 4-aminobutanoate from putrescine: step 4/4.</text>
</comment>
<dbReference type="PROSITE" id="PS51273">
    <property type="entry name" value="GATASE_TYPE_1"/>
    <property type="match status" value="1"/>
</dbReference>
<comment type="similarity">
    <text evidence="1">Belongs to the peptidase C26 family.</text>
</comment>
<dbReference type="EC" id="3.5.1.94" evidence="5"/>
<dbReference type="PANTHER" id="PTHR43235:SF1">
    <property type="entry name" value="GLUTAMINE AMIDOTRANSFERASE PB2B2.05-RELATED"/>
    <property type="match status" value="1"/>
</dbReference>
<dbReference type="GO" id="GO:0006598">
    <property type="term" value="P:polyamine catabolic process"/>
    <property type="evidence" value="ECO:0007669"/>
    <property type="project" value="TreeGrafter"/>
</dbReference>
<sequence length="252" mass="27545">MRDALPLIGVTSDRSNEAPHHLHQVGEKYVKSIVDGVNGLPVIIPALPNEIDVEKLLDRLDGVMITGSYSMLEPHHYDGPALQPGTLIDPARDAMSMSLIKGAIARKMPVLCICRGFQELNVVYGGTLHQAVHNEAGMLDHRDDKSLTFAEQYAPTHDLELTEGGLLASFGLGQTVQVNSIHEQGIKDLGQGLLIEGRAPDGLIEAIRLDSDDQFCLALQFHPEYRVKENAFYTAIFSAFSQAVSAYQTSNK</sequence>
<comment type="catalytic activity">
    <reaction evidence="2">
        <text>4-(gamma-L-glutamylamino)butanoate + H2O = 4-aminobutanoate + L-glutamate</text>
        <dbReference type="Rhea" id="RHEA:19737"/>
        <dbReference type="ChEBI" id="CHEBI:15377"/>
        <dbReference type="ChEBI" id="CHEBI:29985"/>
        <dbReference type="ChEBI" id="CHEBI:58800"/>
        <dbReference type="ChEBI" id="CHEBI:59888"/>
        <dbReference type="EC" id="3.5.1.94"/>
    </reaction>
</comment>
<dbReference type="Pfam" id="PF07722">
    <property type="entry name" value="Peptidase_C26"/>
    <property type="match status" value="1"/>
</dbReference>
<proteinExistence type="inferred from homology"/>
<reference evidence="6 7" key="1">
    <citation type="submission" date="2018-10" db="EMBL/GenBank/DDBJ databases">
        <title>Genomic Encyclopedia of Type Strains, Phase IV (KMG-IV): sequencing the most valuable type-strain genomes for metagenomic binning, comparative biology and taxonomic classification.</title>
        <authorList>
            <person name="Goeker M."/>
        </authorList>
    </citation>
    <scope>NUCLEOTIDE SEQUENCE [LARGE SCALE GENOMIC DNA]</scope>
    <source>
        <strain evidence="6 7">DSM 25080</strain>
    </source>
</reference>
<evidence type="ECO:0000256" key="1">
    <source>
        <dbReference type="ARBA" id="ARBA00011083"/>
    </source>
</evidence>
<dbReference type="SUPFAM" id="SSF52317">
    <property type="entry name" value="Class I glutamine amidotransferase-like"/>
    <property type="match status" value="1"/>
</dbReference>
<dbReference type="InterPro" id="IPR011697">
    <property type="entry name" value="Peptidase_C26"/>
</dbReference>
<dbReference type="RefSeq" id="WP_121876496.1">
    <property type="nucleotide sequence ID" value="NZ_REFJ01000002.1"/>
</dbReference>
<evidence type="ECO:0000256" key="3">
    <source>
        <dbReference type="ARBA" id="ARBA00055068"/>
    </source>
</evidence>
<dbReference type="InterPro" id="IPR044668">
    <property type="entry name" value="PuuD-like"/>
</dbReference>
<evidence type="ECO:0000256" key="2">
    <source>
        <dbReference type="ARBA" id="ARBA00052718"/>
    </source>
</evidence>
<keyword evidence="7" id="KW-1185">Reference proteome</keyword>
<dbReference type="Proteomes" id="UP000267187">
    <property type="component" value="Unassembled WGS sequence"/>
</dbReference>
<organism evidence="6 7">
    <name type="scientific">Umboniibacter marinipuniceus</name>
    <dbReference type="NCBI Taxonomy" id="569599"/>
    <lineage>
        <taxon>Bacteria</taxon>
        <taxon>Pseudomonadati</taxon>
        <taxon>Pseudomonadota</taxon>
        <taxon>Gammaproteobacteria</taxon>
        <taxon>Cellvibrionales</taxon>
        <taxon>Cellvibrionaceae</taxon>
        <taxon>Umboniibacter</taxon>
    </lineage>
</organism>
<dbReference type="OrthoDB" id="9813383at2"/>
<evidence type="ECO:0000313" key="7">
    <source>
        <dbReference type="Proteomes" id="UP000267187"/>
    </source>
</evidence>
<dbReference type="FunFam" id="3.40.50.880:FF:000030">
    <property type="entry name" value="Gamma-glutamyl-gamma-aminobutyrate hydrolase PuuD"/>
    <property type="match status" value="1"/>
</dbReference>
<dbReference type="GO" id="GO:0033969">
    <property type="term" value="F:gamma-glutamyl-gamma-aminobutyrate hydrolase activity"/>
    <property type="evidence" value="ECO:0007669"/>
    <property type="project" value="UniProtKB-EC"/>
</dbReference>